<keyword evidence="1" id="KW-0812">Transmembrane</keyword>
<feature type="transmembrane region" description="Helical" evidence="1">
    <location>
        <begin position="20"/>
        <end position="41"/>
    </location>
</feature>
<evidence type="ECO:0000313" key="2">
    <source>
        <dbReference type="EMBL" id="MEE6129356.1"/>
    </source>
</evidence>
<dbReference type="EMBL" id="JAZGJU010000045">
    <property type="protein sequence ID" value="MEE6129356.1"/>
    <property type="molecule type" value="Genomic_DNA"/>
</dbReference>
<evidence type="ECO:0008006" key="4">
    <source>
        <dbReference type="Google" id="ProtNLM"/>
    </source>
</evidence>
<dbReference type="Proteomes" id="UP001350005">
    <property type="component" value="Unassembled WGS sequence"/>
</dbReference>
<evidence type="ECO:0000256" key="1">
    <source>
        <dbReference type="SAM" id="Phobius"/>
    </source>
</evidence>
<comment type="caution">
    <text evidence="2">The sequence shown here is derived from an EMBL/GenBank/DDBJ whole genome shotgun (WGS) entry which is preliminary data.</text>
</comment>
<sequence>MMMTEKFRTLESRINKPFTYFITGIIWLSIILILFVIGSVFDYIFRHRKDDTGLFIILVIAQILLISCCTALITSLTYRRKQKIRKVTIDEKGATFYNSRNQIVDTVLYSELQHSRSSSADIYLHNTQTVKYGKITLKVFLRDKTGEMILKTIDFSFEYVILSNTYDLYRHFLKGVQHFRPDLAIDRQTIEHYSLTTEDPPAGKWGAFEYIMATFFLLVVLGVIYAFIVIIKTLV</sequence>
<proteinExistence type="predicted"/>
<feature type="transmembrane region" description="Helical" evidence="1">
    <location>
        <begin position="53"/>
        <end position="76"/>
    </location>
</feature>
<name>A0ABU7R3Q5_9FLAO</name>
<feature type="transmembrane region" description="Helical" evidence="1">
    <location>
        <begin position="210"/>
        <end position="231"/>
    </location>
</feature>
<gene>
    <name evidence="2" type="ORF">V2E39_18295</name>
</gene>
<reference evidence="2 3" key="1">
    <citation type="submission" date="2024-01" db="EMBL/GenBank/DDBJ databases">
        <title>Whole genome of Chryseobacterium arthrosphaerae NNCa 2741.</title>
        <authorList>
            <person name="Boriskina E.V."/>
            <person name="Gordinskaya N.A."/>
            <person name="Kropotov V.S."/>
            <person name="Alekseeva A.E."/>
            <person name="Makhova M.A."/>
            <person name="Kryazhev D.V."/>
            <person name="Shkurkina I.S."/>
        </authorList>
    </citation>
    <scope>NUCLEOTIDE SEQUENCE [LARGE SCALE GENOMIC DNA]</scope>
    <source>
        <strain evidence="2 3">NNCa 2741</strain>
    </source>
</reference>
<accession>A0ABU7R3Q5</accession>
<evidence type="ECO:0000313" key="3">
    <source>
        <dbReference type="Proteomes" id="UP001350005"/>
    </source>
</evidence>
<dbReference type="RefSeq" id="WP_241311436.1">
    <property type="nucleotide sequence ID" value="NZ_JAKYXJ010000018.1"/>
</dbReference>
<organism evidence="2 3">
    <name type="scientific">Chryseobacterium arthrosphaerae</name>
    <dbReference type="NCBI Taxonomy" id="651561"/>
    <lineage>
        <taxon>Bacteria</taxon>
        <taxon>Pseudomonadati</taxon>
        <taxon>Bacteroidota</taxon>
        <taxon>Flavobacteriia</taxon>
        <taxon>Flavobacteriales</taxon>
        <taxon>Weeksellaceae</taxon>
        <taxon>Chryseobacterium group</taxon>
        <taxon>Chryseobacterium</taxon>
    </lineage>
</organism>
<protein>
    <recommendedName>
        <fullName evidence="4">DUF3592 domain-containing protein</fullName>
    </recommendedName>
</protein>
<keyword evidence="1" id="KW-1133">Transmembrane helix</keyword>
<keyword evidence="1" id="KW-0472">Membrane</keyword>
<keyword evidence="3" id="KW-1185">Reference proteome</keyword>